<protein>
    <submittedName>
        <fullName evidence="2">Uncharacterized protein</fullName>
    </submittedName>
</protein>
<evidence type="ECO:0000256" key="1">
    <source>
        <dbReference type="SAM" id="SignalP"/>
    </source>
</evidence>
<dbReference type="Proteomes" id="UP000647183">
    <property type="component" value="Unassembled WGS sequence"/>
</dbReference>
<evidence type="ECO:0000313" key="2">
    <source>
        <dbReference type="EMBL" id="MBD7987438.1"/>
    </source>
</evidence>
<comment type="caution">
    <text evidence="2">The sequence shown here is derived from an EMBL/GenBank/DDBJ whole genome shotgun (WGS) entry which is preliminary data.</text>
</comment>
<keyword evidence="1" id="KW-0732">Signal</keyword>
<name>A0ABR8UHD4_9GAMM</name>
<gene>
    <name evidence="2" type="ORF">H9645_05290</name>
</gene>
<dbReference type="EMBL" id="JACSQJ010000002">
    <property type="protein sequence ID" value="MBD7987438.1"/>
    <property type="molecule type" value="Genomic_DNA"/>
</dbReference>
<accession>A0ABR8UHD4</accession>
<organism evidence="2 3">
    <name type="scientific">Luteimonas colneyensis</name>
    <dbReference type="NCBI Taxonomy" id="2762230"/>
    <lineage>
        <taxon>Bacteria</taxon>
        <taxon>Pseudomonadati</taxon>
        <taxon>Pseudomonadota</taxon>
        <taxon>Gammaproteobacteria</taxon>
        <taxon>Lysobacterales</taxon>
        <taxon>Lysobacteraceae</taxon>
        <taxon>Luteimonas</taxon>
    </lineage>
</organism>
<keyword evidence="3" id="KW-1185">Reference proteome</keyword>
<sequence>MKRLPQLAAAFLLLPGQALATNTLCDFDGADKSGRYSFEFIGSGEIAMIQVNEPRSMRLASYDVHDFSYRERRVHIVHAGSDKQGFLPAFTLKGSGEHVLLSIAGRSIVGELTCQWQHDA</sequence>
<reference evidence="2 3" key="1">
    <citation type="submission" date="2020-08" db="EMBL/GenBank/DDBJ databases">
        <title>A Genomic Blueprint of the Chicken Gut Microbiome.</title>
        <authorList>
            <person name="Gilroy R."/>
            <person name="Ravi A."/>
            <person name="Getino M."/>
            <person name="Pursley I."/>
            <person name="Horton D.L."/>
            <person name="Alikhan N.-F."/>
            <person name="Baker D."/>
            <person name="Gharbi K."/>
            <person name="Hall N."/>
            <person name="Watson M."/>
            <person name="Adriaenssens E.M."/>
            <person name="Foster-Nyarko E."/>
            <person name="Jarju S."/>
            <person name="Secka A."/>
            <person name="Antonio M."/>
            <person name="Oren A."/>
            <person name="Chaudhuri R."/>
            <person name="La Ragione R.M."/>
            <person name="Hildebrand F."/>
            <person name="Pallen M.J."/>
        </authorList>
    </citation>
    <scope>NUCLEOTIDE SEQUENCE [LARGE SCALE GENOMIC DNA]</scope>
    <source>
        <strain evidence="2 3">Sa2BVA3</strain>
    </source>
</reference>
<dbReference type="RefSeq" id="WP_191728686.1">
    <property type="nucleotide sequence ID" value="NZ_JACSQJ010000002.1"/>
</dbReference>
<evidence type="ECO:0000313" key="3">
    <source>
        <dbReference type="Proteomes" id="UP000647183"/>
    </source>
</evidence>
<feature type="signal peptide" evidence="1">
    <location>
        <begin position="1"/>
        <end position="20"/>
    </location>
</feature>
<feature type="chain" id="PRO_5046108865" evidence="1">
    <location>
        <begin position="21"/>
        <end position="120"/>
    </location>
</feature>
<proteinExistence type="predicted"/>